<comment type="subcellular location">
    <subcellularLocation>
        <location evidence="1">Membrane</location>
        <topology evidence="1">Multi-pass membrane protein</topology>
    </subcellularLocation>
</comment>
<dbReference type="Pfam" id="PF10317">
    <property type="entry name" value="7TM_GPCR_Srd"/>
    <property type="match status" value="1"/>
</dbReference>
<dbReference type="PANTHER" id="PTHR22945:SF91">
    <property type="entry name" value="SERPENTINE RECEPTOR CLASS DELTA-50"/>
    <property type="match status" value="1"/>
</dbReference>
<dbReference type="EMBL" id="CANHGI010000006">
    <property type="protein sequence ID" value="CAI5454891.1"/>
    <property type="molecule type" value="Genomic_DNA"/>
</dbReference>
<evidence type="ECO:0000256" key="1">
    <source>
        <dbReference type="ARBA" id="ARBA00004141"/>
    </source>
</evidence>
<dbReference type="OrthoDB" id="5865968at2759"/>
<proteinExistence type="inferred from homology"/>
<dbReference type="InterPro" id="IPR019421">
    <property type="entry name" value="7TM_GPCR_serpentine_rcpt_Srd"/>
</dbReference>
<dbReference type="PANTHER" id="PTHR22945">
    <property type="entry name" value="SERPENTINE RECEPTOR, CLASS D DELTA"/>
    <property type="match status" value="1"/>
</dbReference>
<keyword evidence="4 6" id="KW-1133">Transmembrane helix</keyword>
<evidence type="ECO:0008006" key="9">
    <source>
        <dbReference type="Google" id="ProtNLM"/>
    </source>
</evidence>
<comment type="caution">
    <text evidence="7">The sequence shown here is derived from an EMBL/GenBank/DDBJ whole genome shotgun (WGS) entry which is preliminary data.</text>
</comment>
<keyword evidence="5 6" id="KW-0472">Membrane</keyword>
<evidence type="ECO:0000313" key="8">
    <source>
        <dbReference type="Proteomes" id="UP001152747"/>
    </source>
</evidence>
<sequence>MRVFLINTTILQIIVCILTTFLQARVVPNKKTVSLLCLGPCKYFGQQLCAIIYKMHQMTHIASATSILLSFFYRFKLLKTGGIRMSKTCVYFVISYLIPLIGLILSLISASDLNEITAELQKLHPTYQTSNYAIVGYSDVEGPTAAINSLFYAITIYLSPVLAFYYRKKILNFLDRSKKEIRSEKINQSKSMIMGLTIQSIFPLISYIPVLTYYAYSTYGNVISNMLLEYIVSVISILFTIVDPVLTIYFVLPYRRAVKKFWTGEKPSPGLKILVSDTHETVFTVQRVGVDHFQPIIEN</sequence>
<accession>A0A9P1J1L2</accession>
<evidence type="ECO:0000313" key="7">
    <source>
        <dbReference type="EMBL" id="CAI5454891.1"/>
    </source>
</evidence>
<dbReference type="AlphaFoldDB" id="A0A9P1J1L2"/>
<feature type="transmembrane region" description="Helical" evidence="6">
    <location>
        <begin position="145"/>
        <end position="166"/>
    </location>
</feature>
<protein>
    <recommendedName>
        <fullName evidence="9">G-protein coupled receptors family 1 profile domain-containing protein</fullName>
    </recommendedName>
</protein>
<gene>
    <name evidence="7" type="ORF">CAMP_LOCUS17528</name>
</gene>
<evidence type="ECO:0000256" key="4">
    <source>
        <dbReference type="ARBA" id="ARBA00022989"/>
    </source>
</evidence>
<dbReference type="InterPro" id="IPR050920">
    <property type="entry name" value="Nematode_rcpt-like_delta"/>
</dbReference>
<organism evidence="7 8">
    <name type="scientific">Caenorhabditis angaria</name>
    <dbReference type="NCBI Taxonomy" id="860376"/>
    <lineage>
        <taxon>Eukaryota</taxon>
        <taxon>Metazoa</taxon>
        <taxon>Ecdysozoa</taxon>
        <taxon>Nematoda</taxon>
        <taxon>Chromadorea</taxon>
        <taxon>Rhabditida</taxon>
        <taxon>Rhabditina</taxon>
        <taxon>Rhabditomorpha</taxon>
        <taxon>Rhabditoidea</taxon>
        <taxon>Rhabditidae</taxon>
        <taxon>Peloderinae</taxon>
        <taxon>Caenorhabditis</taxon>
    </lineage>
</organism>
<feature type="transmembrane region" description="Helical" evidence="6">
    <location>
        <begin position="192"/>
        <end position="216"/>
    </location>
</feature>
<feature type="transmembrane region" description="Helical" evidence="6">
    <location>
        <begin position="89"/>
        <end position="110"/>
    </location>
</feature>
<comment type="similarity">
    <text evidence="2">Belongs to the nematode receptor-like protein srd family.</text>
</comment>
<keyword evidence="3 6" id="KW-0812">Transmembrane</keyword>
<reference evidence="7" key="1">
    <citation type="submission" date="2022-11" db="EMBL/GenBank/DDBJ databases">
        <authorList>
            <person name="Kikuchi T."/>
        </authorList>
    </citation>
    <scope>NUCLEOTIDE SEQUENCE</scope>
    <source>
        <strain evidence="7">PS1010</strain>
    </source>
</reference>
<feature type="transmembrane region" description="Helical" evidence="6">
    <location>
        <begin position="58"/>
        <end position="77"/>
    </location>
</feature>
<evidence type="ECO:0000256" key="2">
    <source>
        <dbReference type="ARBA" id="ARBA00009166"/>
    </source>
</evidence>
<keyword evidence="8" id="KW-1185">Reference proteome</keyword>
<dbReference type="Gene3D" id="1.20.1070.10">
    <property type="entry name" value="Rhodopsin 7-helix transmembrane proteins"/>
    <property type="match status" value="1"/>
</dbReference>
<dbReference type="SUPFAM" id="SSF81321">
    <property type="entry name" value="Family A G protein-coupled receptor-like"/>
    <property type="match status" value="1"/>
</dbReference>
<dbReference type="GO" id="GO:0016020">
    <property type="term" value="C:membrane"/>
    <property type="evidence" value="ECO:0007669"/>
    <property type="project" value="UniProtKB-SubCell"/>
</dbReference>
<evidence type="ECO:0000256" key="3">
    <source>
        <dbReference type="ARBA" id="ARBA00022692"/>
    </source>
</evidence>
<evidence type="ECO:0000256" key="6">
    <source>
        <dbReference type="SAM" id="Phobius"/>
    </source>
</evidence>
<name>A0A9P1J1L2_9PELO</name>
<feature type="transmembrane region" description="Helical" evidence="6">
    <location>
        <begin position="228"/>
        <end position="252"/>
    </location>
</feature>
<dbReference type="Proteomes" id="UP001152747">
    <property type="component" value="Unassembled WGS sequence"/>
</dbReference>
<evidence type="ECO:0000256" key="5">
    <source>
        <dbReference type="ARBA" id="ARBA00023136"/>
    </source>
</evidence>